<dbReference type="PANTHER" id="PTHR43767:SF1">
    <property type="entry name" value="NONRIBOSOMAL PEPTIDE SYNTHASE PES1 (EUROFUNG)-RELATED"/>
    <property type="match status" value="1"/>
</dbReference>
<evidence type="ECO:0000313" key="3">
    <source>
        <dbReference type="Proteomes" id="UP000776983"/>
    </source>
</evidence>
<sequence>MDVQRREDGALILTNPLPLEPYERCVGESLEYWGRHAPERAFLQERDAQGNWVGVTYGQTLDKVRRIGAWLLRSGAGVEKPVCVLSDNSVAHGLLMLACLHVGIPYAAISPAYSLVSKDHAKLKNLIERLDPAIIYTEVAARFAPAMQSLQGLHQAQWVVGDADEQPAGALRFSDLVGEHDEAAVQAAFEAVTPDTLAKILFTSGSTGYPKGVINTQRMMCSSQQAKRQLWPFLQDEPPVLLDWLPWNHTFGGNHNLNMMLRNGGTLYIDGGKPVPGLFDTSIKNLRDIAPTLYMNVPRGFDMLVPALREDAQLRKQFFSRLKVIFYAAAALPQHLWDALIELSREELGEPVPMVTSWGSTETSPLATDCYFQADRSGVIGLPVPGVTLKLLPNSGKLEIRLKGPVVTPGYFKQPDVTAKSFDEEGYYLIGDAVKFADPENPAAGLVFDGRVSEDFKLTTATWVSVGTLRVKGIEALAPVAQDIVVTGHDRDSVGFLVFPDMAACRRLAGLGDEASVEQVLAHPAVLEKTAQGLKALHAQSTGSSTYADRAILLTTPPSVDGGEITDKGYINQSAVLRLRDDCVQALYAETPDARVIRI</sequence>
<dbReference type="CDD" id="cd05921">
    <property type="entry name" value="FCS"/>
    <property type="match status" value="1"/>
</dbReference>
<dbReference type="PANTHER" id="PTHR43767">
    <property type="entry name" value="LONG-CHAIN-FATTY-ACID--COA LIGASE"/>
    <property type="match status" value="1"/>
</dbReference>
<comment type="caution">
    <text evidence="2">The sequence shown here is derived from an EMBL/GenBank/DDBJ whole genome shotgun (WGS) entry which is preliminary data.</text>
</comment>
<gene>
    <name evidence="2" type="ORF">H0484_04315</name>
</gene>
<dbReference type="EMBL" id="JACDXW010000002">
    <property type="protein sequence ID" value="MCB5362977.1"/>
    <property type="molecule type" value="Genomic_DNA"/>
</dbReference>
<dbReference type="InterPro" id="IPR020845">
    <property type="entry name" value="AMP-binding_CS"/>
</dbReference>
<dbReference type="InterPro" id="IPR042099">
    <property type="entry name" value="ANL_N_sf"/>
</dbReference>
<dbReference type="NCBIfam" id="NF009232">
    <property type="entry name" value="PRK12582.1"/>
    <property type="match status" value="1"/>
</dbReference>
<evidence type="ECO:0000313" key="2">
    <source>
        <dbReference type="EMBL" id="MCB5362977.1"/>
    </source>
</evidence>
<keyword evidence="3" id="KW-1185">Reference proteome</keyword>
<protein>
    <submittedName>
        <fullName evidence="2">Feruloyl-CoA synthase</fullName>
    </submittedName>
</protein>
<proteinExistence type="predicted"/>
<dbReference type="SUPFAM" id="SSF56801">
    <property type="entry name" value="Acetyl-CoA synthetase-like"/>
    <property type="match status" value="1"/>
</dbReference>
<dbReference type="InterPro" id="IPR050237">
    <property type="entry name" value="ATP-dep_AMP-bd_enzyme"/>
</dbReference>
<name>A0ABS8CAB4_9BURK</name>
<dbReference type="Gene3D" id="3.40.50.12780">
    <property type="entry name" value="N-terminal domain of ligase-like"/>
    <property type="match status" value="1"/>
</dbReference>
<evidence type="ECO:0000259" key="1">
    <source>
        <dbReference type="Pfam" id="PF00501"/>
    </source>
</evidence>
<dbReference type="InterPro" id="IPR000873">
    <property type="entry name" value="AMP-dep_synth/lig_dom"/>
</dbReference>
<accession>A0ABS8CAB4</accession>
<reference evidence="2 3" key="1">
    <citation type="submission" date="2020-07" db="EMBL/GenBank/DDBJ databases">
        <title>Pusillimonas sp. nov., isolated from poultry manure in Taiwan.</title>
        <authorList>
            <person name="Lin S.-Y."/>
            <person name="Tang Y.-S."/>
            <person name="Young C.-C."/>
        </authorList>
    </citation>
    <scope>NUCLEOTIDE SEQUENCE [LARGE SCALE GENOMIC DNA]</scope>
    <source>
        <strain evidence="2 3">CC-YST705</strain>
    </source>
</reference>
<feature type="domain" description="AMP-dependent synthetase/ligase" evidence="1">
    <location>
        <begin position="33"/>
        <end position="412"/>
    </location>
</feature>
<dbReference type="Proteomes" id="UP000776983">
    <property type="component" value="Unassembled WGS sequence"/>
</dbReference>
<dbReference type="PROSITE" id="PS00455">
    <property type="entry name" value="AMP_BINDING"/>
    <property type="match status" value="1"/>
</dbReference>
<dbReference type="Pfam" id="PF00501">
    <property type="entry name" value="AMP-binding"/>
    <property type="match status" value="1"/>
</dbReference>
<organism evidence="2 3">
    <name type="scientific">Mesopusillimonas faecipullorum</name>
    <dbReference type="NCBI Taxonomy" id="2755040"/>
    <lineage>
        <taxon>Bacteria</taxon>
        <taxon>Pseudomonadati</taxon>
        <taxon>Pseudomonadota</taxon>
        <taxon>Betaproteobacteria</taxon>
        <taxon>Burkholderiales</taxon>
        <taxon>Alcaligenaceae</taxon>
        <taxon>Mesopusillimonas</taxon>
    </lineage>
</organism>